<dbReference type="AlphaFoldDB" id="A0A1Y3XVT7"/>
<gene>
    <name evidence="3" type="ORF">B5G02_01180</name>
</gene>
<evidence type="ECO:0000256" key="2">
    <source>
        <dbReference type="SAM" id="Phobius"/>
    </source>
</evidence>
<name>A0A1Y3XVT7_9ACTN</name>
<keyword evidence="4" id="KW-1185">Reference proteome</keyword>
<proteinExistence type="predicted"/>
<accession>A0A1Y3XVT7</accession>
<evidence type="ECO:0000313" key="4">
    <source>
        <dbReference type="Proteomes" id="UP000195781"/>
    </source>
</evidence>
<reference evidence="4" key="1">
    <citation type="submission" date="2017-04" db="EMBL/GenBank/DDBJ databases">
        <title>Function of individual gut microbiota members based on whole genome sequencing of pure cultures obtained from chicken caecum.</title>
        <authorList>
            <person name="Medvecky M."/>
            <person name="Cejkova D."/>
            <person name="Polansky O."/>
            <person name="Karasova D."/>
            <person name="Kubasova T."/>
            <person name="Cizek A."/>
            <person name="Rychlik I."/>
        </authorList>
    </citation>
    <scope>NUCLEOTIDE SEQUENCE [LARGE SCALE GENOMIC DNA]</scope>
    <source>
        <strain evidence="4">An5</strain>
    </source>
</reference>
<protein>
    <submittedName>
        <fullName evidence="3">Uncharacterized protein</fullName>
    </submittedName>
</protein>
<feature type="region of interest" description="Disordered" evidence="1">
    <location>
        <begin position="26"/>
        <end position="60"/>
    </location>
</feature>
<dbReference type="RefSeq" id="WP_094334853.1">
    <property type="nucleotide sequence ID" value="NZ_NFIE01000002.1"/>
</dbReference>
<feature type="transmembrane region" description="Helical" evidence="2">
    <location>
        <begin position="69"/>
        <end position="90"/>
    </location>
</feature>
<keyword evidence="2" id="KW-0812">Transmembrane</keyword>
<keyword evidence="2" id="KW-1133">Transmembrane helix</keyword>
<keyword evidence="2" id="KW-0472">Membrane</keyword>
<dbReference type="Proteomes" id="UP000195781">
    <property type="component" value="Unassembled WGS sequence"/>
</dbReference>
<evidence type="ECO:0000313" key="3">
    <source>
        <dbReference type="EMBL" id="OUN89674.1"/>
    </source>
</evidence>
<dbReference type="EMBL" id="NFIE01000002">
    <property type="protein sequence ID" value="OUN89674.1"/>
    <property type="molecule type" value="Genomic_DNA"/>
</dbReference>
<dbReference type="OrthoDB" id="3181413at2"/>
<comment type="caution">
    <text evidence="3">The sequence shown here is derived from an EMBL/GenBank/DDBJ whole genome shotgun (WGS) entry which is preliminary data.</text>
</comment>
<sequence length="302" mass="32343">MAKGSNLTPEEAEELFSRVDAAGVVEPARTGKGSKCRRRRAAEQKHAIDPLSDEDPSGSKASVSISRMGIAFIVGTILLIVGMQIGYGVMRRLNTANLSDTVTTETVSRALEGGVEWGNGFTQFPARFTVDEADERAGIVEVSVVSTEAENELELFSNSQIEAAALATNALLNDNINRVVYNVSAFVDDEGNIVPGDGSTSESPRLIFTFIWTKNKSEASSNIDWELKIVGMDEEVAGRLQSQVNSVSSLIETPSVDDTDIEAHEQELQDGQARKGEEIYLGDDGGAALDAAREQAQGDDAA</sequence>
<evidence type="ECO:0000256" key="1">
    <source>
        <dbReference type="SAM" id="MobiDB-lite"/>
    </source>
</evidence>
<organism evidence="3 4">
    <name type="scientific">[Collinsella] massiliensis</name>
    <dbReference type="NCBI Taxonomy" id="1232426"/>
    <lineage>
        <taxon>Bacteria</taxon>
        <taxon>Bacillati</taxon>
        <taxon>Actinomycetota</taxon>
        <taxon>Coriobacteriia</taxon>
        <taxon>Coriobacteriales</taxon>
        <taxon>Coriobacteriaceae</taxon>
        <taxon>Enorma</taxon>
    </lineage>
</organism>